<organism evidence="1 2">
    <name type="scientific">Streptococcus danieliae</name>
    <dbReference type="NCBI Taxonomy" id="747656"/>
    <lineage>
        <taxon>Bacteria</taxon>
        <taxon>Bacillati</taxon>
        <taxon>Bacillota</taxon>
        <taxon>Bacilli</taxon>
        <taxon>Lactobacillales</taxon>
        <taxon>Streptococcaceae</taxon>
        <taxon>Streptococcus</taxon>
    </lineage>
</organism>
<dbReference type="PANTHER" id="PTHR48098:SF1">
    <property type="entry name" value="DIACYLGLYCEROL ACYLTRANSFERASE_MYCOLYLTRANSFERASE AG85A"/>
    <property type="match status" value="1"/>
</dbReference>
<dbReference type="GO" id="GO:0016747">
    <property type="term" value="F:acyltransferase activity, transferring groups other than amino-acyl groups"/>
    <property type="evidence" value="ECO:0007669"/>
    <property type="project" value="TreeGrafter"/>
</dbReference>
<dbReference type="RefSeq" id="WP_160332175.1">
    <property type="nucleotide sequence ID" value="NZ_WSRS01000007.1"/>
</dbReference>
<dbReference type="Pfam" id="PF00756">
    <property type="entry name" value="Esterase"/>
    <property type="match status" value="1"/>
</dbReference>
<gene>
    <name evidence="1" type="ORF">E5983_01605</name>
</gene>
<name>A0A7X3G725_9STRE</name>
<dbReference type="EMBL" id="WSRS01000007">
    <property type="protein sequence ID" value="MVX58349.1"/>
    <property type="molecule type" value="Genomic_DNA"/>
</dbReference>
<dbReference type="OrthoDB" id="9803578at2"/>
<sequence>MALLTLDYKSEVLSMSMTLKLLYPEKALYATEVEDIPVLYLLHGMSGDVNTWMRRTSIERYVKDTNLALVFLDTHDGWYSNTHSGYRYFDAFTQEVPELLANLFPKLSRKRSKTFVAGLSMGGYGALKLALLTNRFSHAASLSGALDFQDLEPLVDDFRGLTYWRGVFGDQIFGKDQPDDLVTWLDQADRKTKLFAWCGEQDFLFPANQRAQVLLEEAGFELTFTSSPGKHEWYYWDQQIQEVLKWLPIDYQEEERLS</sequence>
<dbReference type="Gene3D" id="3.40.50.1820">
    <property type="entry name" value="alpha/beta hydrolase"/>
    <property type="match status" value="1"/>
</dbReference>
<evidence type="ECO:0000313" key="1">
    <source>
        <dbReference type="EMBL" id="MVX58349.1"/>
    </source>
</evidence>
<dbReference type="InterPro" id="IPR050583">
    <property type="entry name" value="Mycobacterial_A85_antigen"/>
</dbReference>
<dbReference type="Proteomes" id="UP000461595">
    <property type="component" value="Unassembled WGS sequence"/>
</dbReference>
<accession>A0A7X3G725</accession>
<protein>
    <submittedName>
        <fullName evidence="1">Esterase family protein</fullName>
    </submittedName>
</protein>
<dbReference type="SUPFAM" id="SSF53474">
    <property type="entry name" value="alpha/beta-Hydrolases"/>
    <property type="match status" value="1"/>
</dbReference>
<dbReference type="InterPro" id="IPR029058">
    <property type="entry name" value="AB_hydrolase_fold"/>
</dbReference>
<dbReference type="InterPro" id="IPR000801">
    <property type="entry name" value="Esterase-like"/>
</dbReference>
<dbReference type="PANTHER" id="PTHR48098">
    <property type="entry name" value="ENTEROCHELIN ESTERASE-RELATED"/>
    <property type="match status" value="1"/>
</dbReference>
<evidence type="ECO:0000313" key="2">
    <source>
        <dbReference type="Proteomes" id="UP000461595"/>
    </source>
</evidence>
<proteinExistence type="predicted"/>
<comment type="caution">
    <text evidence="1">The sequence shown here is derived from an EMBL/GenBank/DDBJ whole genome shotgun (WGS) entry which is preliminary data.</text>
</comment>
<dbReference type="AlphaFoldDB" id="A0A7X3G725"/>
<reference evidence="1 2" key="1">
    <citation type="submission" date="2019-12" db="EMBL/GenBank/DDBJ databases">
        <title>Microbes associate with the intestines of laboratory mice.</title>
        <authorList>
            <person name="Navarre W."/>
            <person name="Wong E."/>
        </authorList>
    </citation>
    <scope>NUCLEOTIDE SEQUENCE [LARGE SCALE GENOMIC DNA]</scope>
    <source>
        <strain evidence="1 2">NM51_B2-22</strain>
    </source>
</reference>